<accession>A0A919BN78</accession>
<name>A0A919BN78_9GAMM</name>
<dbReference type="EMBL" id="BNCK01000009">
    <property type="protein sequence ID" value="GHG02716.1"/>
    <property type="molecule type" value="Genomic_DNA"/>
</dbReference>
<feature type="compositionally biased region" description="Basic and acidic residues" evidence="1">
    <location>
        <begin position="24"/>
        <end position="34"/>
    </location>
</feature>
<sequence>MDIFTTVLTKVRTTPIKPEKLRVKSLTKDAATREIDEESGQLDEYARYKISEQGQSHQKQNQGKNQQQLNDQELDLDIVPEEPAILHKQDITQPKKTQAKDKDDDETEHLDIYV</sequence>
<evidence type="ECO:0000313" key="2">
    <source>
        <dbReference type="EMBL" id="GHG02716.1"/>
    </source>
</evidence>
<keyword evidence="3" id="KW-1185">Reference proteome</keyword>
<evidence type="ECO:0000256" key="1">
    <source>
        <dbReference type="SAM" id="MobiDB-lite"/>
    </source>
</evidence>
<comment type="caution">
    <text evidence="2">The sequence shown here is derived from an EMBL/GenBank/DDBJ whole genome shotgun (WGS) entry which is preliminary data.</text>
</comment>
<reference evidence="2" key="1">
    <citation type="journal article" date="2014" name="Int. J. Syst. Evol. Microbiol.">
        <title>Complete genome sequence of Corynebacterium casei LMG S-19264T (=DSM 44701T), isolated from a smear-ripened cheese.</title>
        <authorList>
            <consortium name="US DOE Joint Genome Institute (JGI-PGF)"/>
            <person name="Walter F."/>
            <person name="Albersmeier A."/>
            <person name="Kalinowski J."/>
            <person name="Ruckert C."/>
        </authorList>
    </citation>
    <scope>NUCLEOTIDE SEQUENCE</scope>
    <source>
        <strain evidence="2">KCTC 42731</strain>
    </source>
</reference>
<dbReference type="AlphaFoldDB" id="A0A919BN78"/>
<organism evidence="2 3">
    <name type="scientific">Thalassotalea marina</name>
    <dbReference type="NCBI Taxonomy" id="1673741"/>
    <lineage>
        <taxon>Bacteria</taxon>
        <taxon>Pseudomonadati</taxon>
        <taxon>Pseudomonadota</taxon>
        <taxon>Gammaproteobacteria</taxon>
        <taxon>Alteromonadales</taxon>
        <taxon>Colwelliaceae</taxon>
        <taxon>Thalassotalea</taxon>
    </lineage>
</organism>
<dbReference type="RefSeq" id="WP_189773273.1">
    <property type="nucleotide sequence ID" value="NZ_BNCK01000009.1"/>
</dbReference>
<evidence type="ECO:0000313" key="3">
    <source>
        <dbReference type="Proteomes" id="UP000623842"/>
    </source>
</evidence>
<protein>
    <submittedName>
        <fullName evidence="2">Uncharacterized protein</fullName>
    </submittedName>
</protein>
<reference evidence="2" key="2">
    <citation type="submission" date="2020-09" db="EMBL/GenBank/DDBJ databases">
        <authorList>
            <person name="Sun Q."/>
            <person name="Kim S."/>
        </authorList>
    </citation>
    <scope>NUCLEOTIDE SEQUENCE</scope>
    <source>
        <strain evidence="2">KCTC 42731</strain>
    </source>
</reference>
<gene>
    <name evidence="2" type="ORF">GCM10017161_34580</name>
</gene>
<feature type="compositionally biased region" description="Low complexity" evidence="1">
    <location>
        <begin position="53"/>
        <end position="71"/>
    </location>
</feature>
<feature type="region of interest" description="Disordered" evidence="1">
    <location>
        <begin position="24"/>
        <end position="114"/>
    </location>
</feature>
<proteinExistence type="predicted"/>
<dbReference type="Proteomes" id="UP000623842">
    <property type="component" value="Unassembled WGS sequence"/>
</dbReference>